<dbReference type="SUPFAM" id="SSF51430">
    <property type="entry name" value="NAD(P)-linked oxidoreductase"/>
    <property type="match status" value="1"/>
</dbReference>
<evidence type="ECO:0000256" key="3">
    <source>
        <dbReference type="ARBA" id="ARBA00023002"/>
    </source>
</evidence>
<dbReference type="InterPro" id="IPR036812">
    <property type="entry name" value="NAD(P)_OxRdtase_dom_sf"/>
</dbReference>
<dbReference type="Pfam" id="PF00248">
    <property type="entry name" value="Aldo_ket_red"/>
    <property type="match status" value="1"/>
</dbReference>
<dbReference type="InterPro" id="IPR018170">
    <property type="entry name" value="Aldo/ket_reductase_CS"/>
</dbReference>
<dbReference type="PROSITE" id="PS00062">
    <property type="entry name" value="ALDOKETO_REDUCTASE_2"/>
    <property type="match status" value="1"/>
</dbReference>
<reference evidence="5" key="1">
    <citation type="submission" date="2023-03" db="EMBL/GenBank/DDBJ databases">
        <authorList>
            <person name="Steffen K."/>
            <person name="Cardenas P."/>
        </authorList>
    </citation>
    <scope>NUCLEOTIDE SEQUENCE</scope>
</reference>
<protein>
    <submittedName>
        <fullName evidence="5">Aldo-keto reductase family 1 member B1</fullName>
    </submittedName>
</protein>
<gene>
    <name evidence="5" type="ORF">GBAR_LOCUS22383</name>
</gene>
<dbReference type="InterPro" id="IPR023210">
    <property type="entry name" value="NADP_OxRdtase_dom"/>
</dbReference>
<comment type="caution">
    <text evidence="5">The sequence shown here is derived from an EMBL/GenBank/DDBJ whole genome shotgun (WGS) entry which is preliminary data.</text>
</comment>
<dbReference type="Gene3D" id="3.20.20.100">
    <property type="entry name" value="NADP-dependent oxidoreductase domain"/>
    <property type="match status" value="1"/>
</dbReference>
<evidence type="ECO:0000313" key="5">
    <source>
        <dbReference type="EMBL" id="CAI8040180.1"/>
    </source>
</evidence>
<proteinExistence type="inferred from homology"/>
<evidence type="ECO:0000256" key="1">
    <source>
        <dbReference type="ARBA" id="ARBA00007905"/>
    </source>
</evidence>
<feature type="domain" description="NADP-dependent oxidoreductase" evidence="4">
    <location>
        <begin position="1"/>
        <end position="147"/>
    </location>
</feature>
<name>A0AA35X6P9_GEOBA</name>
<organism evidence="5 6">
    <name type="scientific">Geodia barretti</name>
    <name type="common">Barrett's horny sponge</name>
    <dbReference type="NCBI Taxonomy" id="519541"/>
    <lineage>
        <taxon>Eukaryota</taxon>
        <taxon>Metazoa</taxon>
        <taxon>Porifera</taxon>
        <taxon>Demospongiae</taxon>
        <taxon>Heteroscleromorpha</taxon>
        <taxon>Tetractinellida</taxon>
        <taxon>Astrophorina</taxon>
        <taxon>Geodiidae</taxon>
        <taxon>Geodia</taxon>
    </lineage>
</organism>
<keyword evidence="6" id="KW-1185">Reference proteome</keyword>
<evidence type="ECO:0000259" key="4">
    <source>
        <dbReference type="Pfam" id="PF00248"/>
    </source>
</evidence>
<dbReference type="PANTHER" id="PTHR43827">
    <property type="entry name" value="2,5-DIKETO-D-GLUCONIC ACID REDUCTASE"/>
    <property type="match status" value="1"/>
</dbReference>
<comment type="similarity">
    <text evidence="1">Belongs to the aldo/keto reductase family.</text>
</comment>
<dbReference type="EMBL" id="CASHTH010003087">
    <property type="protein sequence ID" value="CAI8040180.1"/>
    <property type="molecule type" value="Genomic_DNA"/>
</dbReference>
<dbReference type="GO" id="GO:0016616">
    <property type="term" value="F:oxidoreductase activity, acting on the CH-OH group of donors, NAD or NADP as acceptor"/>
    <property type="evidence" value="ECO:0007669"/>
    <property type="project" value="UniProtKB-ARBA"/>
</dbReference>
<dbReference type="CDD" id="cd19071">
    <property type="entry name" value="AKR_AKR1-5-like"/>
    <property type="match status" value="1"/>
</dbReference>
<dbReference type="InterPro" id="IPR020471">
    <property type="entry name" value="AKR"/>
</dbReference>
<evidence type="ECO:0000313" key="6">
    <source>
        <dbReference type="Proteomes" id="UP001174909"/>
    </source>
</evidence>
<sequence length="194" mass="21652">MEGIVEKGLAKAIGLSNFTITKTANLLKTAKTVPAVNQVECHPFFQQQKLKEYCNCKGIVFEAYSPLGNPGQLKQDNLERSVLDHPDIVEIAKKHSVSAAQVCISFALHRGLVVIPKSVTPARIVENFKSVDVQLDADDMKKLREVDKGMRLLQGAIFYTKGQTCEEFWDVEADEKFEVKQPEAKKQKTTGDDE</sequence>
<evidence type="ECO:0000256" key="2">
    <source>
        <dbReference type="ARBA" id="ARBA00022857"/>
    </source>
</evidence>
<keyword evidence="2" id="KW-0521">NADP</keyword>
<dbReference type="Proteomes" id="UP001174909">
    <property type="component" value="Unassembled WGS sequence"/>
</dbReference>
<dbReference type="AlphaFoldDB" id="A0AA35X6P9"/>
<dbReference type="PANTHER" id="PTHR43827:SF3">
    <property type="entry name" value="NADP-DEPENDENT OXIDOREDUCTASE DOMAIN-CONTAINING PROTEIN"/>
    <property type="match status" value="1"/>
</dbReference>
<dbReference type="PRINTS" id="PR00069">
    <property type="entry name" value="ALDKETRDTASE"/>
</dbReference>
<keyword evidence="3" id="KW-0560">Oxidoreductase</keyword>
<accession>A0AA35X6P9</accession>